<dbReference type="PROSITE" id="PS50110">
    <property type="entry name" value="RESPONSE_REGULATORY"/>
    <property type="match status" value="1"/>
</dbReference>
<evidence type="ECO:0000313" key="4">
    <source>
        <dbReference type="EMBL" id="QEX15339.1"/>
    </source>
</evidence>
<keyword evidence="5" id="KW-1185">Reference proteome</keyword>
<gene>
    <name evidence="4" type="ORF">FRZ44_06220</name>
</gene>
<dbReference type="AlphaFoldDB" id="A0A5J6MD77"/>
<dbReference type="InterPro" id="IPR001789">
    <property type="entry name" value="Sig_transdc_resp-reg_receiver"/>
</dbReference>
<dbReference type="PANTHER" id="PTHR44591">
    <property type="entry name" value="STRESS RESPONSE REGULATOR PROTEIN 1"/>
    <property type="match status" value="1"/>
</dbReference>
<reference evidence="4 5" key="1">
    <citation type="submission" date="2019-08" db="EMBL/GenBank/DDBJ databases">
        <title>Hyperibacter terrae gen. nov., sp. nov. and Hyperibacter viscosus sp. nov., two new members in the family Rhodospirillaceae isolated from the rhizosphere of Hypericum perforatum.</title>
        <authorList>
            <person name="Noviana Z."/>
        </authorList>
    </citation>
    <scope>NUCLEOTIDE SEQUENCE [LARGE SCALE GENOMIC DNA]</scope>
    <source>
        <strain evidence="4 5">R5913</strain>
    </source>
</reference>
<dbReference type="SMART" id="SM00448">
    <property type="entry name" value="REC"/>
    <property type="match status" value="1"/>
</dbReference>
<dbReference type="Proteomes" id="UP000326202">
    <property type="component" value="Chromosome"/>
</dbReference>
<evidence type="ECO:0000259" key="3">
    <source>
        <dbReference type="PROSITE" id="PS50110"/>
    </source>
</evidence>
<dbReference type="RefSeq" id="WP_407658049.1">
    <property type="nucleotide sequence ID" value="NZ_CP042906.1"/>
</dbReference>
<accession>A0A5J6MD77</accession>
<dbReference type="GO" id="GO:0000160">
    <property type="term" value="P:phosphorelay signal transduction system"/>
    <property type="evidence" value="ECO:0007669"/>
    <property type="project" value="InterPro"/>
</dbReference>
<evidence type="ECO:0000256" key="2">
    <source>
        <dbReference type="PROSITE-ProRule" id="PRU00169"/>
    </source>
</evidence>
<organism evidence="4 5">
    <name type="scientific">Hypericibacter terrae</name>
    <dbReference type="NCBI Taxonomy" id="2602015"/>
    <lineage>
        <taxon>Bacteria</taxon>
        <taxon>Pseudomonadati</taxon>
        <taxon>Pseudomonadota</taxon>
        <taxon>Alphaproteobacteria</taxon>
        <taxon>Rhodospirillales</taxon>
        <taxon>Dongiaceae</taxon>
        <taxon>Hypericibacter</taxon>
    </lineage>
</organism>
<evidence type="ECO:0000256" key="1">
    <source>
        <dbReference type="ARBA" id="ARBA00022553"/>
    </source>
</evidence>
<keyword evidence="1 2" id="KW-0597">Phosphoprotein</keyword>
<proteinExistence type="predicted"/>
<dbReference type="PANTHER" id="PTHR44591:SF25">
    <property type="entry name" value="CHEMOTAXIS TWO-COMPONENT RESPONSE REGULATOR"/>
    <property type="match status" value="1"/>
</dbReference>
<dbReference type="KEGG" id="htq:FRZ44_06220"/>
<dbReference type="Gene3D" id="3.40.50.2300">
    <property type="match status" value="1"/>
</dbReference>
<feature type="domain" description="Response regulatory" evidence="3">
    <location>
        <begin position="1"/>
        <end position="97"/>
    </location>
</feature>
<dbReference type="InterPro" id="IPR011006">
    <property type="entry name" value="CheY-like_superfamily"/>
</dbReference>
<name>A0A5J6MD77_9PROT</name>
<dbReference type="Pfam" id="PF00072">
    <property type="entry name" value="Response_reg"/>
    <property type="match status" value="1"/>
</dbReference>
<sequence>MRALGFLAETFASAEEFLKFDRLRSTDCLIADVQMPGMSGLELHRRLVATGESIPTILITAYPDDSMKARALEAGVICYLAKPFSKDRLLVCINSALDRDQAEGDKPDDPK</sequence>
<feature type="modified residue" description="4-aspartylphosphate" evidence="2">
    <location>
        <position position="32"/>
    </location>
</feature>
<dbReference type="EMBL" id="CP042906">
    <property type="protein sequence ID" value="QEX15339.1"/>
    <property type="molecule type" value="Genomic_DNA"/>
</dbReference>
<dbReference type="SUPFAM" id="SSF52172">
    <property type="entry name" value="CheY-like"/>
    <property type="match status" value="1"/>
</dbReference>
<protein>
    <recommendedName>
        <fullName evidence="3">Response regulatory domain-containing protein</fullName>
    </recommendedName>
</protein>
<dbReference type="InterPro" id="IPR050595">
    <property type="entry name" value="Bact_response_regulator"/>
</dbReference>
<evidence type="ECO:0000313" key="5">
    <source>
        <dbReference type="Proteomes" id="UP000326202"/>
    </source>
</evidence>